<protein>
    <submittedName>
        <fullName evidence="7">TetR family transcriptional regulator</fullName>
    </submittedName>
</protein>
<dbReference type="InterPro" id="IPR009057">
    <property type="entry name" value="Homeodomain-like_sf"/>
</dbReference>
<dbReference type="InterPro" id="IPR011075">
    <property type="entry name" value="TetR_C"/>
</dbReference>
<evidence type="ECO:0000256" key="4">
    <source>
        <dbReference type="PROSITE-ProRule" id="PRU00335"/>
    </source>
</evidence>
<dbReference type="Proteomes" id="UP000179616">
    <property type="component" value="Unassembled WGS sequence"/>
</dbReference>
<dbReference type="PROSITE" id="PS50977">
    <property type="entry name" value="HTH_TETR_2"/>
    <property type="match status" value="1"/>
</dbReference>
<dbReference type="GO" id="GO:0003700">
    <property type="term" value="F:DNA-binding transcription factor activity"/>
    <property type="evidence" value="ECO:0007669"/>
    <property type="project" value="TreeGrafter"/>
</dbReference>
<dbReference type="PANTHER" id="PTHR30055:SF148">
    <property type="entry name" value="TETR-FAMILY TRANSCRIPTIONAL REGULATOR"/>
    <property type="match status" value="1"/>
</dbReference>
<evidence type="ECO:0000256" key="3">
    <source>
        <dbReference type="ARBA" id="ARBA00023163"/>
    </source>
</evidence>
<organism evidence="7 8">
    <name type="scientific">Mycobacteroides franklinii</name>
    <dbReference type="NCBI Taxonomy" id="948102"/>
    <lineage>
        <taxon>Bacteria</taxon>
        <taxon>Bacillati</taxon>
        <taxon>Actinomycetota</taxon>
        <taxon>Actinomycetes</taxon>
        <taxon>Mycobacteriales</taxon>
        <taxon>Mycobacteriaceae</taxon>
        <taxon>Mycobacteroides</taxon>
    </lineage>
</organism>
<dbReference type="RefSeq" id="WP_070938175.1">
    <property type="nucleotide sequence ID" value="NZ_MLIK01000019.1"/>
</dbReference>
<dbReference type="AlphaFoldDB" id="A0A1S1L7H9"/>
<proteinExistence type="predicted"/>
<dbReference type="GO" id="GO:0000976">
    <property type="term" value="F:transcription cis-regulatory region binding"/>
    <property type="evidence" value="ECO:0007669"/>
    <property type="project" value="TreeGrafter"/>
</dbReference>
<gene>
    <name evidence="7" type="ORF">BKG76_14090</name>
</gene>
<evidence type="ECO:0000259" key="6">
    <source>
        <dbReference type="PROSITE" id="PS50977"/>
    </source>
</evidence>
<dbReference type="GeneID" id="57167935"/>
<keyword evidence="1" id="KW-0805">Transcription regulation</keyword>
<evidence type="ECO:0000256" key="2">
    <source>
        <dbReference type="ARBA" id="ARBA00023125"/>
    </source>
</evidence>
<dbReference type="SUPFAM" id="SSF48498">
    <property type="entry name" value="Tetracyclin repressor-like, C-terminal domain"/>
    <property type="match status" value="1"/>
</dbReference>
<dbReference type="PANTHER" id="PTHR30055">
    <property type="entry name" value="HTH-TYPE TRANSCRIPTIONAL REGULATOR RUTR"/>
    <property type="match status" value="1"/>
</dbReference>
<sequence length="198" mass="21505">MTESSAAHGSVRPGGRTERTRQQVHDAVRSLFAEGRDTVSVREVSERSGIHEVTIYRRWGTVESVILDVAVTQLNEESPFPNTGNLRDDLLTWAAAVSAQVKSKEGFAFYRALAMARSALFGNEESAAAGNAAAYLKTRTDQIQAAIDGSVARGENPPTVEQIFDAVLAPIYLRAVFGYVPPDQDLEQLVDRVLVGSI</sequence>
<evidence type="ECO:0000256" key="1">
    <source>
        <dbReference type="ARBA" id="ARBA00023015"/>
    </source>
</evidence>
<dbReference type="EMBL" id="MLIK01000019">
    <property type="protein sequence ID" value="OHU21711.1"/>
    <property type="molecule type" value="Genomic_DNA"/>
</dbReference>
<dbReference type="InterPro" id="IPR050109">
    <property type="entry name" value="HTH-type_TetR-like_transc_reg"/>
</dbReference>
<evidence type="ECO:0000313" key="8">
    <source>
        <dbReference type="Proteomes" id="UP000179616"/>
    </source>
</evidence>
<dbReference type="Gene3D" id="1.10.357.10">
    <property type="entry name" value="Tetracycline Repressor, domain 2"/>
    <property type="match status" value="1"/>
</dbReference>
<accession>A0A1S1L7H9</accession>
<feature type="DNA-binding region" description="H-T-H motif" evidence="4">
    <location>
        <begin position="40"/>
        <end position="59"/>
    </location>
</feature>
<keyword evidence="3" id="KW-0804">Transcription</keyword>
<reference evidence="7 8" key="1">
    <citation type="submission" date="2016-10" db="EMBL/GenBank/DDBJ databases">
        <title>Evaluation of Human, Veterinary and Environmental Mycobacterium chelonae Isolates by Core Genome Phylogenomic Analysis, Targeted Gene Comparison, and Anti-microbial Susceptibility Patterns: A Tale of Mistaken Identities.</title>
        <authorList>
            <person name="Fogelson S.B."/>
            <person name="Camus A.C."/>
            <person name="Lorenz W."/>
            <person name="Vasireddy R."/>
            <person name="Vasireddy S."/>
            <person name="Smith T."/>
            <person name="Brown-Elliott B.A."/>
            <person name="Wallace R.J.Jr."/>
            <person name="Hasan N.A."/>
            <person name="Reischl U."/>
            <person name="Sanchez S."/>
        </authorList>
    </citation>
    <scope>NUCLEOTIDE SEQUENCE [LARGE SCALE GENOMIC DNA]</scope>
    <source>
        <strain evidence="7 8">1559</strain>
    </source>
</reference>
<dbReference type="SUPFAM" id="SSF46689">
    <property type="entry name" value="Homeodomain-like"/>
    <property type="match status" value="1"/>
</dbReference>
<name>A0A1S1L7H9_9MYCO</name>
<dbReference type="Gene3D" id="1.10.10.60">
    <property type="entry name" value="Homeodomain-like"/>
    <property type="match status" value="1"/>
</dbReference>
<feature type="region of interest" description="Disordered" evidence="5">
    <location>
        <begin position="1"/>
        <end position="23"/>
    </location>
</feature>
<dbReference type="InterPro" id="IPR001647">
    <property type="entry name" value="HTH_TetR"/>
</dbReference>
<keyword evidence="2 4" id="KW-0238">DNA-binding</keyword>
<dbReference type="InterPro" id="IPR036271">
    <property type="entry name" value="Tet_transcr_reg_TetR-rel_C_sf"/>
</dbReference>
<dbReference type="STRING" id="948102.BKG76_14090"/>
<evidence type="ECO:0000313" key="7">
    <source>
        <dbReference type="EMBL" id="OHU21711.1"/>
    </source>
</evidence>
<evidence type="ECO:0000256" key="5">
    <source>
        <dbReference type="SAM" id="MobiDB-lite"/>
    </source>
</evidence>
<dbReference type="Pfam" id="PF16859">
    <property type="entry name" value="TetR_C_11"/>
    <property type="match status" value="1"/>
</dbReference>
<comment type="caution">
    <text evidence="7">The sequence shown here is derived from an EMBL/GenBank/DDBJ whole genome shotgun (WGS) entry which is preliminary data.</text>
</comment>
<dbReference type="OrthoDB" id="9796019at2"/>
<feature type="domain" description="HTH tetR-type" evidence="6">
    <location>
        <begin position="18"/>
        <end position="77"/>
    </location>
</feature>